<reference evidence="1 2" key="1">
    <citation type="journal article" date="2018" name="Evol. Lett.">
        <title>Horizontal gene cluster transfer increased hallucinogenic mushroom diversity.</title>
        <authorList>
            <person name="Reynolds H.T."/>
            <person name="Vijayakumar V."/>
            <person name="Gluck-Thaler E."/>
            <person name="Korotkin H.B."/>
            <person name="Matheny P.B."/>
            <person name="Slot J.C."/>
        </authorList>
    </citation>
    <scope>NUCLEOTIDE SEQUENCE [LARGE SCALE GENOMIC DNA]</scope>
    <source>
        <strain evidence="1 2">2631</strain>
    </source>
</reference>
<protein>
    <submittedName>
        <fullName evidence="1">Uncharacterized protein</fullName>
    </submittedName>
</protein>
<evidence type="ECO:0000313" key="1">
    <source>
        <dbReference type="EMBL" id="PPQ75139.1"/>
    </source>
</evidence>
<dbReference type="InParanoid" id="A0A409W9H0"/>
<name>A0A409W9H0_PSICY</name>
<organism evidence="1 2">
    <name type="scientific">Psilocybe cyanescens</name>
    <dbReference type="NCBI Taxonomy" id="93625"/>
    <lineage>
        <taxon>Eukaryota</taxon>
        <taxon>Fungi</taxon>
        <taxon>Dikarya</taxon>
        <taxon>Basidiomycota</taxon>
        <taxon>Agaricomycotina</taxon>
        <taxon>Agaricomycetes</taxon>
        <taxon>Agaricomycetidae</taxon>
        <taxon>Agaricales</taxon>
        <taxon>Agaricineae</taxon>
        <taxon>Strophariaceae</taxon>
        <taxon>Psilocybe</taxon>
    </lineage>
</organism>
<accession>A0A409W9H0</accession>
<evidence type="ECO:0000313" key="2">
    <source>
        <dbReference type="Proteomes" id="UP000283269"/>
    </source>
</evidence>
<dbReference type="OrthoDB" id="2787676at2759"/>
<proteinExistence type="predicted"/>
<sequence>MSDKIFKALSGEVMKGNLWKKFTEPTVGRGKTAYPKTSADQEKFGIRFDYDMVVTQEDGTEYHMFKMQANAGKIPSCIKAWRDKHGTDAVISKVLIKKDGTMEEVRDALDAARQAFKNA</sequence>
<dbReference type="EMBL" id="NHYD01003642">
    <property type="protein sequence ID" value="PPQ75139.1"/>
    <property type="molecule type" value="Genomic_DNA"/>
</dbReference>
<comment type="caution">
    <text evidence="1">The sequence shown here is derived from an EMBL/GenBank/DDBJ whole genome shotgun (WGS) entry which is preliminary data.</text>
</comment>
<dbReference type="AlphaFoldDB" id="A0A409W9H0"/>
<gene>
    <name evidence="1" type="ORF">CVT25_007938</name>
</gene>
<keyword evidence="2" id="KW-1185">Reference proteome</keyword>
<dbReference type="Proteomes" id="UP000283269">
    <property type="component" value="Unassembled WGS sequence"/>
</dbReference>